<protein>
    <submittedName>
        <fullName evidence="2">ROK family transcriptional regulator</fullName>
    </submittedName>
</protein>
<dbReference type="InterPro" id="IPR049874">
    <property type="entry name" value="ROK_cs"/>
</dbReference>
<dbReference type="Pfam" id="PF13412">
    <property type="entry name" value="HTH_24"/>
    <property type="match status" value="1"/>
</dbReference>
<keyword evidence="3" id="KW-1185">Reference proteome</keyword>
<proteinExistence type="inferred from homology"/>
<dbReference type="Proteomes" id="UP000618754">
    <property type="component" value="Unassembled WGS sequence"/>
</dbReference>
<comment type="similarity">
    <text evidence="1">Belongs to the ROK (NagC/XylR) family.</text>
</comment>
<dbReference type="SUPFAM" id="SSF53067">
    <property type="entry name" value="Actin-like ATPase domain"/>
    <property type="match status" value="2"/>
</dbReference>
<dbReference type="InterPro" id="IPR036390">
    <property type="entry name" value="WH_DNA-bd_sf"/>
</dbReference>
<dbReference type="Gene3D" id="3.30.420.40">
    <property type="match status" value="2"/>
</dbReference>
<dbReference type="SUPFAM" id="SSF46785">
    <property type="entry name" value="Winged helix' DNA-binding domain"/>
    <property type="match status" value="1"/>
</dbReference>
<dbReference type="PANTHER" id="PTHR18964:SF149">
    <property type="entry name" value="BIFUNCTIONAL UDP-N-ACETYLGLUCOSAMINE 2-EPIMERASE_N-ACETYLMANNOSAMINE KINASE"/>
    <property type="match status" value="1"/>
</dbReference>
<gene>
    <name evidence="2" type="ORF">IDJ75_14885</name>
</gene>
<dbReference type="PANTHER" id="PTHR18964">
    <property type="entry name" value="ROK (REPRESSOR, ORF, KINASE) FAMILY"/>
    <property type="match status" value="1"/>
</dbReference>
<sequence length="406" mass="44452">MTFFKEINDETITGVAYKNVYLKKSIISYLANNGVCTIPELSKEFNLSVPKVTHIITDLIADGLLKDHGKLGSKGGRRPHTYGLIPESGFFLGVDVKQSHINLGLMNLQKNLVKISENIPYELNNNQESLKSLCKLIKTFIKESAIPVNKILGLGLNLTGRVNCATGYSYSFFHFNEEPLSKIIESEIGLKTFLENDSRAMAYGEFNSGVVNGEKNVIFLNLDHGLGMGVMINSQLYYGKSGFAGEFGHIPLFNNEIICHCGKKGCLETEASGWALTKLFKESIESGSSTTITQQNHASATIRLEDIIEGAQNDDFLSIDLIAQIGEKLGRGIALLINIFNPELVILGGSLASTGDYIRLPIKSAINKYSLSLVNNDTQLKISKLGEKAGIIGACLLVRNRLLDLN</sequence>
<accession>A0ABR7X8V8</accession>
<dbReference type="RefSeq" id="WP_191176413.1">
    <property type="nucleotide sequence ID" value="NZ_JACWMW010000003.1"/>
</dbReference>
<dbReference type="Gene3D" id="1.10.10.10">
    <property type="entry name" value="Winged helix-like DNA-binding domain superfamily/Winged helix DNA-binding domain"/>
    <property type="match status" value="1"/>
</dbReference>
<evidence type="ECO:0000313" key="2">
    <source>
        <dbReference type="EMBL" id="MBD1386570.1"/>
    </source>
</evidence>
<dbReference type="PROSITE" id="PS01125">
    <property type="entry name" value="ROK"/>
    <property type="match status" value="1"/>
</dbReference>
<evidence type="ECO:0000256" key="1">
    <source>
        <dbReference type="ARBA" id="ARBA00006479"/>
    </source>
</evidence>
<dbReference type="EMBL" id="JACWMW010000003">
    <property type="protein sequence ID" value="MBD1386570.1"/>
    <property type="molecule type" value="Genomic_DNA"/>
</dbReference>
<reference evidence="2 3" key="1">
    <citation type="submission" date="2020-09" db="EMBL/GenBank/DDBJ databases">
        <title>Novel species of Mucilaginibacter isolated from a glacier on the Tibetan Plateau.</title>
        <authorList>
            <person name="Liu Q."/>
            <person name="Xin Y.-H."/>
        </authorList>
    </citation>
    <scope>NUCLEOTIDE SEQUENCE [LARGE SCALE GENOMIC DNA]</scope>
    <source>
        <strain evidence="2 3">CGMCC 1.13878</strain>
    </source>
</reference>
<dbReference type="InterPro" id="IPR000600">
    <property type="entry name" value="ROK"/>
</dbReference>
<dbReference type="InterPro" id="IPR036388">
    <property type="entry name" value="WH-like_DNA-bd_sf"/>
</dbReference>
<dbReference type="InterPro" id="IPR043129">
    <property type="entry name" value="ATPase_NBD"/>
</dbReference>
<organism evidence="2 3">
    <name type="scientific">Mucilaginibacter rigui</name>
    <dbReference type="NCBI Taxonomy" id="534635"/>
    <lineage>
        <taxon>Bacteria</taxon>
        <taxon>Pseudomonadati</taxon>
        <taxon>Bacteroidota</taxon>
        <taxon>Sphingobacteriia</taxon>
        <taxon>Sphingobacteriales</taxon>
        <taxon>Sphingobacteriaceae</taxon>
        <taxon>Mucilaginibacter</taxon>
    </lineage>
</organism>
<name>A0ABR7X8V8_9SPHI</name>
<evidence type="ECO:0000313" key="3">
    <source>
        <dbReference type="Proteomes" id="UP000618754"/>
    </source>
</evidence>
<dbReference type="Pfam" id="PF00480">
    <property type="entry name" value="ROK"/>
    <property type="match status" value="1"/>
</dbReference>
<comment type="caution">
    <text evidence="2">The sequence shown here is derived from an EMBL/GenBank/DDBJ whole genome shotgun (WGS) entry which is preliminary data.</text>
</comment>